<organism evidence="3 4">
    <name type="scientific">Novacetimonas maltaceti</name>
    <dbReference type="NCBI Taxonomy" id="1203393"/>
    <lineage>
        <taxon>Bacteria</taxon>
        <taxon>Pseudomonadati</taxon>
        <taxon>Pseudomonadota</taxon>
        <taxon>Alphaproteobacteria</taxon>
        <taxon>Acetobacterales</taxon>
        <taxon>Acetobacteraceae</taxon>
        <taxon>Novacetimonas</taxon>
    </lineage>
</organism>
<dbReference type="OrthoDB" id="7282047at2"/>
<sequence>MRVAVPVMAAMLLLSVTGMAQAHRLDEYLQATMIGITRQRVAVTLRLTPGRGVAPAVIHQIDSNGDGTVSPDEQHAYATRMARGLEISLNGHALSLRQGEAVFPSIAAMQAGSGVIVLQYEATVALKPGLYHLAYVNHASGPDVVYLVNTLMPDDPAIHPRQQHRSVDQSSYGLEFSVTPQGGT</sequence>
<feature type="region of interest" description="Disordered" evidence="1">
    <location>
        <begin position="158"/>
        <end position="184"/>
    </location>
</feature>
<proteinExistence type="predicted"/>
<dbReference type="AlphaFoldDB" id="A0A2S3W078"/>
<feature type="chain" id="PRO_5015777440" description="EF-hand domain-containing protein" evidence="2">
    <location>
        <begin position="23"/>
        <end position="184"/>
    </location>
</feature>
<keyword evidence="2" id="KW-0732">Signal</keyword>
<comment type="caution">
    <text evidence="3">The sequence shown here is derived from an EMBL/GenBank/DDBJ whole genome shotgun (WGS) entry which is preliminary data.</text>
</comment>
<dbReference type="Proteomes" id="UP000237344">
    <property type="component" value="Unassembled WGS sequence"/>
</dbReference>
<reference evidence="3 4" key="1">
    <citation type="submission" date="2018-01" db="EMBL/GenBank/DDBJ databases">
        <title>Draft Genome Sequence of Komagataeibacter maltaceti LMG 1529, a Vinegar Producing Acetic Acid Bacterium Isolated from Malt Vinegar Brewery Acetifiers.</title>
        <authorList>
            <person name="Zhang Q."/>
            <person name="Hollensteiner J."/>
            <person name="Poehlein A."/>
            <person name="Daniel R."/>
        </authorList>
    </citation>
    <scope>NUCLEOTIDE SEQUENCE [LARGE SCALE GENOMIC DNA]</scope>
    <source>
        <strain evidence="3 4">LMG 1529</strain>
    </source>
</reference>
<evidence type="ECO:0000313" key="4">
    <source>
        <dbReference type="Proteomes" id="UP000237344"/>
    </source>
</evidence>
<name>A0A2S3W078_9PROT</name>
<keyword evidence="4" id="KW-1185">Reference proteome</keyword>
<evidence type="ECO:0000313" key="3">
    <source>
        <dbReference type="EMBL" id="POF62271.1"/>
    </source>
</evidence>
<accession>A0A2S3W078</accession>
<evidence type="ECO:0000256" key="2">
    <source>
        <dbReference type="SAM" id="SignalP"/>
    </source>
</evidence>
<protein>
    <recommendedName>
        <fullName evidence="5">EF-hand domain-containing protein</fullName>
    </recommendedName>
</protein>
<feature type="signal peptide" evidence="2">
    <location>
        <begin position="1"/>
        <end position="22"/>
    </location>
</feature>
<evidence type="ECO:0008006" key="5">
    <source>
        <dbReference type="Google" id="ProtNLM"/>
    </source>
</evidence>
<evidence type="ECO:0000256" key="1">
    <source>
        <dbReference type="SAM" id="MobiDB-lite"/>
    </source>
</evidence>
<gene>
    <name evidence="3" type="ORF">KMAL_21290</name>
</gene>
<dbReference type="EMBL" id="POTC01000029">
    <property type="protein sequence ID" value="POF62271.1"/>
    <property type="molecule type" value="Genomic_DNA"/>
</dbReference>
<feature type="compositionally biased region" description="Polar residues" evidence="1">
    <location>
        <begin position="168"/>
        <end position="184"/>
    </location>
</feature>
<dbReference type="RefSeq" id="WP_110095691.1">
    <property type="nucleotide sequence ID" value="NZ_POTC01000029.1"/>
</dbReference>